<protein>
    <submittedName>
        <fullName evidence="1">Uncharacterized protein</fullName>
    </submittedName>
</protein>
<comment type="caution">
    <text evidence="1">The sequence shown here is derived from an EMBL/GenBank/DDBJ whole genome shotgun (WGS) entry which is preliminary data.</text>
</comment>
<dbReference type="AlphaFoldDB" id="A0A9R1X750"/>
<organism evidence="1 2">
    <name type="scientific">Lactuca sativa</name>
    <name type="common">Garden lettuce</name>
    <dbReference type="NCBI Taxonomy" id="4236"/>
    <lineage>
        <taxon>Eukaryota</taxon>
        <taxon>Viridiplantae</taxon>
        <taxon>Streptophyta</taxon>
        <taxon>Embryophyta</taxon>
        <taxon>Tracheophyta</taxon>
        <taxon>Spermatophyta</taxon>
        <taxon>Magnoliopsida</taxon>
        <taxon>eudicotyledons</taxon>
        <taxon>Gunneridae</taxon>
        <taxon>Pentapetalae</taxon>
        <taxon>asterids</taxon>
        <taxon>campanulids</taxon>
        <taxon>Asterales</taxon>
        <taxon>Asteraceae</taxon>
        <taxon>Cichorioideae</taxon>
        <taxon>Cichorieae</taxon>
        <taxon>Lactucinae</taxon>
        <taxon>Lactuca</taxon>
    </lineage>
</organism>
<evidence type="ECO:0000313" key="2">
    <source>
        <dbReference type="Proteomes" id="UP000235145"/>
    </source>
</evidence>
<accession>A0A9R1X750</accession>
<keyword evidence="2" id="KW-1185">Reference proteome</keyword>
<reference evidence="1 2" key="1">
    <citation type="journal article" date="2017" name="Nat. Commun.">
        <title>Genome assembly with in vitro proximity ligation data and whole-genome triplication in lettuce.</title>
        <authorList>
            <person name="Reyes-Chin-Wo S."/>
            <person name="Wang Z."/>
            <person name="Yang X."/>
            <person name="Kozik A."/>
            <person name="Arikit S."/>
            <person name="Song C."/>
            <person name="Xia L."/>
            <person name="Froenicke L."/>
            <person name="Lavelle D.O."/>
            <person name="Truco M.J."/>
            <person name="Xia R."/>
            <person name="Zhu S."/>
            <person name="Xu C."/>
            <person name="Xu H."/>
            <person name="Xu X."/>
            <person name="Cox K."/>
            <person name="Korf I."/>
            <person name="Meyers B.C."/>
            <person name="Michelmore R.W."/>
        </authorList>
    </citation>
    <scope>NUCLEOTIDE SEQUENCE [LARGE SCALE GENOMIC DNA]</scope>
    <source>
        <strain evidence="2">cv. Salinas</strain>
        <tissue evidence="1">Seedlings</tissue>
    </source>
</reference>
<sequence>MSEKEENGGDCGEDGDEWRDLIVTPNRLISDYFFVLKSEKLDDREEDIVKGNDGSSPEDRDRVWSRKVSIVERRAAVSVSSLRVTAWPPILTIPYGISPTSLLNCPVLLHNSQIM</sequence>
<proteinExistence type="predicted"/>
<name>A0A9R1X750_LACSA</name>
<gene>
    <name evidence="1" type="ORF">LSAT_V11C600309330</name>
</gene>
<evidence type="ECO:0000313" key="1">
    <source>
        <dbReference type="EMBL" id="KAJ0201204.1"/>
    </source>
</evidence>
<dbReference type="EMBL" id="NBSK02000006">
    <property type="protein sequence ID" value="KAJ0201204.1"/>
    <property type="molecule type" value="Genomic_DNA"/>
</dbReference>
<dbReference type="Proteomes" id="UP000235145">
    <property type="component" value="Unassembled WGS sequence"/>
</dbReference>